<keyword evidence="3" id="KW-0272">Extracellular matrix</keyword>
<keyword evidence="5" id="KW-0812">Transmembrane</keyword>
<dbReference type="InterPro" id="IPR037175">
    <property type="entry name" value="KFase_sf"/>
</dbReference>
<dbReference type="PANTHER" id="PTHR31118">
    <property type="entry name" value="CYCLASE-LIKE PROTEIN 2"/>
    <property type="match status" value="1"/>
</dbReference>
<evidence type="ECO:0000313" key="6">
    <source>
        <dbReference type="EMBL" id="VFR01858.1"/>
    </source>
</evidence>
<name>A0A484NNE4_9ASTE</name>
<dbReference type="EMBL" id="OOIL02006792">
    <property type="protein sequence ID" value="VFR01858.1"/>
    <property type="molecule type" value="Genomic_DNA"/>
</dbReference>
<evidence type="ECO:0000256" key="4">
    <source>
        <dbReference type="SAM" id="MobiDB-lite"/>
    </source>
</evidence>
<sequence length="316" mass="35157">MRRNGGARWYGRICVRSFKKIAQPLSPILLFVSSPSPFFLLISHGLSVFSACTVKHTYLLAALTVVVLVAVRHLPPPYEVDEEELAAASATLIASLNIHALDIDTLSLETAMGPCLVVETPLNKNITTRMKGLAIPRGVNRVVFKTLNTDKKLMAKGEFDSSYTGFTVTQYLAANTDVELVAIIQVEGLKLHEVAPGAYSFKVNYNTQKVKWSMNELIAMCVQEEERLKLDKPDVAYLMTANPKKRKGNVDKKDVSKVQKRDASASSSSKNSKGKSYCKFCRKEGHRQKDCQDFKEWLTKKGIPYNPEAGKKPKNT</sequence>
<evidence type="ECO:0000256" key="1">
    <source>
        <dbReference type="ARBA" id="ARBA00004498"/>
    </source>
</evidence>
<dbReference type="GO" id="GO:0003676">
    <property type="term" value="F:nucleic acid binding"/>
    <property type="evidence" value="ECO:0007669"/>
    <property type="project" value="InterPro"/>
</dbReference>
<comment type="similarity">
    <text evidence="2">Belongs to the Cyclase 1 superfamily.</text>
</comment>
<dbReference type="Proteomes" id="UP000595140">
    <property type="component" value="Unassembled WGS sequence"/>
</dbReference>
<dbReference type="InterPro" id="IPR007325">
    <property type="entry name" value="KFase/CYL"/>
</dbReference>
<evidence type="ECO:0000256" key="2">
    <source>
        <dbReference type="ARBA" id="ARBA00007865"/>
    </source>
</evidence>
<keyword evidence="5" id="KW-1133">Transmembrane helix</keyword>
<reference evidence="6 7" key="1">
    <citation type="submission" date="2018-04" db="EMBL/GenBank/DDBJ databases">
        <authorList>
            <person name="Vogel A."/>
        </authorList>
    </citation>
    <scope>NUCLEOTIDE SEQUENCE [LARGE SCALE GENOMIC DNA]</scope>
</reference>
<keyword evidence="3" id="KW-0964">Secreted</keyword>
<dbReference type="AlphaFoldDB" id="A0A484NNE4"/>
<evidence type="ECO:0000256" key="3">
    <source>
        <dbReference type="ARBA" id="ARBA00022530"/>
    </source>
</evidence>
<feature type="transmembrane region" description="Helical" evidence="5">
    <location>
        <begin position="21"/>
        <end position="42"/>
    </location>
</feature>
<dbReference type="GO" id="GO:0019441">
    <property type="term" value="P:L-tryptophan catabolic process to kynurenine"/>
    <property type="evidence" value="ECO:0007669"/>
    <property type="project" value="InterPro"/>
</dbReference>
<dbReference type="InterPro" id="IPR036875">
    <property type="entry name" value="Znf_CCHC_sf"/>
</dbReference>
<dbReference type="GO" id="GO:0004061">
    <property type="term" value="F:arylformamidase activity"/>
    <property type="evidence" value="ECO:0007669"/>
    <property type="project" value="InterPro"/>
</dbReference>
<dbReference type="SUPFAM" id="SSF102198">
    <property type="entry name" value="Putative cyclase"/>
    <property type="match status" value="1"/>
</dbReference>
<keyword evidence="5" id="KW-0472">Membrane</keyword>
<feature type="compositionally biased region" description="Basic and acidic residues" evidence="4">
    <location>
        <begin position="248"/>
        <end position="263"/>
    </location>
</feature>
<dbReference type="SUPFAM" id="SSF57756">
    <property type="entry name" value="Retrovirus zinc finger-like domains"/>
    <property type="match status" value="1"/>
</dbReference>
<proteinExistence type="inferred from homology"/>
<keyword evidence="7" id="KW-1185">Reference proteome</keyword>
<evidence type="ECO:0000313" key="7">
    <source>
        <dbReference type="Proteomes" id="UP000595140"/>
    </source>
</evidence>
<dbReference type="GO" id="GO:0008270">
    <property type="term" value="F:zinc ion binding"/>
    <property type="evidence" value="ECO:0007669"/>
    <property type="project" value="InterPro"/>
</dbReference>
<comment type="subcellular location">
    <subcellularLocation>
        <location evidence="1">Secreted</location>
        <location evidence="1">Extracellular space</location>
        <location evidence="1">Extracellular matrix</location>
    </subcellularLocation>
</comment>
<organism evidence="6 7">
    <name type="scientific">Cuscuta campestris</name>
    <dbReference type="NCBI Taxonomy" id="132261"/>
    <lineage>
        <taxon>Eukaryota</taxon>
        <taxon>Viridiplantae</taxon>
        <taxon>Streptophyta</taxon>
        <taxon>Embryophyta</taxon>
        <taxon>Tracheophyta</taxon>
        <taxon>Spermatophyta</taxon>
        <taxon>Magnoliopsida</taxon>
        <taxon>eudicotyledons</taxon>
        <taxon>Gunneridae</taxon>
        <taxon>Pentapetalae</taxon>
        <taxon>asterids</taxon>
        <taxon>lamiids</taxon>
        <taxon>Solanales</taxon>
        <taxon>Convolvulaceae</taxon>
        <taxon>Cuscuteae</taxon>
        <taxon>Cuscuta</taxon>
        <taxon>Cuscuta subgen. Grammica</taxon>
        <taxon>Cuscuta sect. Cleistogrammica</taxon>
    </lineage>
</organism>
<accession>A0A484NNE4</accession>
<dbReference type="OrthoDB" id="7108654at2759"/>
<evidence type="ECO:0000256" key="5">
    <source>
        <dbReference type="SAM" id="Phobius"/>
    </source>
</evidence>
<feature type="compositionally biased region" description="Low complexity" evidence="4">
    <location>
        <begin position="264"/>
        <end position="275"/>
    </location>
</feature>
<dbReference type="PANTHER" id="PTHR31118:SF18">
    <property type="entry name" value="KYNURENINE FORMAMIDASE-LIKE ISOFORM X1"/>
    <property type="match status" value="1"/>
</dbReference>
<protein>
    <recommendedName>
        <fullName evidence="8">CCHC-type domain-containing protein</fullName>
    </recommendedName>
</protein>
<feature type="region of interest" description="Disordered" evidence="4">
    <location>
        <begin position="241"/>
        <end position="276"/>
    </location>
</feature>
<evidence type="ECO:0008006" key="8">
    <source>
        <dbReference type="Google" id="ProtNLM"/>
    </source>
</evidence>
<gene>
    <name evidence="6" type="ORF">CCAM_LOCUS43633</name>
</gene>